<sequence>MTFIEVVINTFLEFLEDSIKEFLSWLVKCLISIHISHPYSLPEAYSFILALLIVGKDGEKEWKVMSDDEKFESVSLNRIDRNTKSCFGNRLYAIRLIMFCCKQDIPSFNSAAICSLLLVLCFITKNPILLSC</sequence>
<organism evidence="1 2">
    <name type="scientific">Medicago truncatula</name>
    <name type="common">Barrel medic</name>
    <name type="synonym">Medicago tribuloides</name>
    <dbReference type="NCBI Taxonomy" id="3880"/>
    <lineage>
        <taxon>Eukaryota</taxon>
        <taxon>Viridiplantae</taxon>
        <taxon>Streptophyta</taxon>
        <taxon>Embryophyta</taxon>
        <taxon>Tracheophyta</taxon>
        <taxon>Spermatophyta</taxon>
        <taxon>Magnoliopsida</taxon>
        <taxon>eudicotyledons</taxon>
        <taxon>Gunneridae</taxon>
        <taxon>Pentapetalae</taxon>
        <taxon>rosids</taxon>
        <taxon>fabids</taxon>
        <taxon>Fabales</taxon>
        <taxon>Fabaceae</taxon>
        <taxon>Papilionoideae</taxon>
        <taxon>50 kb inversion clade</taxon>
        <taxon>NPAAA clade</taxon>
        <taxon>Hologalegina</taxon>
        <taxon>IRL clade</taxon>
        <taxon>Trifolieae</taxon>
        <taxon>Medicago</taxon>
    </lineage>
</organism>
<gene>
    <name evidence="1" type="ORF">MtrunA17_Chr8g0370751</name>
</gene>
<reference evidence="2" key="1">
    <citation type="journal article" date="2018" name="Nat. Plants">
        <title>Whole-genome landscape of Medicago truncatula symbiotic genes.</title>
        <authorList>
            <person name="Pecrix Y."/>
            <person name="Staton S.E."/>
            <person name="Sallet E."/>
            <person name="Lelandais-Briere C."/>
            <person name="Moreau S."/>
            <person name="Carrere S."/>
            <person name="Blein T."/>
            <person name="Jardinaud M.F."/>
            <person name="Latrasse D."/>
            <person name="Zouine M."/>
            <person name="Zahm M."/>
            <person name="Kreplak J."/>
            <person name="Mayjonade B."/>
            <person name="Satge C."/>
            <person name="Perez M."/>
            <person name="Cauet S."/>
            <person name="Marande W."/>
            <person name="Chantry-Darmon C."/>
            <person name="Lopez-Roques C."/>
            <person name="Bouchez O."/>
            <person name="Berard A."/>
            <person name="Debelle F."/>
            <person name="Munos S."/>
            <person name="Bendahmane A."/>
            <person name="Berges H."/>
            <person name="Niebel A."/>
            <person name="Buitink J."/>
            <person name="Frugier F."/>
            <person name="Benhamed M."/>
            <person name="Crespi M."/>
            <person name="Gouzy J."/>
            <person name="Gamas P."/>
        </authorList>
    </citation>
    <scope>NUCLEOTIDE SEQUENCE [LARGE SCALE GENOMIC DNA]</scope>
    <source>
        <strain evidence="2">cv. Jemalong A17</strain>
    </source>
</reference>
<dbReference type="AlphaFoldDB" id="A0A396GNX3"/>
<comment type="caution">
    <text evidence="1">The sequence shown here is derived from an EMBL/GenBank/DDBJ whole genome shotgun (WGS) entry which is preliminary data.</text>
</comment>
<dbReference type="Gramene" id="rna48245">
    <property type="protein sequence ID" value="RHN41881.1"/>
    <property type="gene ID" value="gene48245"/>
</dbReference>
<evidence type="ECO:0000313" key="2">
    <source>
        <dbReference type="Proteomes" id="UP000265566"/>
    </source>
</evidence>
<dbReference type="Proteomes" id="UP000265566">
    <property type="component" value="Chromosome 8"/>
</dbReference>
<dbReference type="EMBL" id="PSQE01000008">
    <property type="protein sequence ID" value="RHN41881.1"/>
    <property type="molecule type" value="Genomic_DNA"/>
</dbReference>
<name>A0A396GNX3_MEDTR</name>
<accession>A0A396GNX3</accession>
<evidence type="ECO:0000313" key="1">
    <source>
        <dbReference type="EMBL" id="RHN41881.1"/>
    </source>
</evidence>
<protein>
    <submittedName>
        <fullName evidence="1">Uncharacterized protein</fullName>
    </submittedName>
</protein>
<proteinExistence type="predicted"/>